<comment type="caution">
    <text evidence="3">The sequence shown here is derived from an EMBL/GenBank/DDBJ whole genome shotgun (WGS) entry which is preliminary data.</text>
</comment>
<sequence>MRPTVAVVHELVRSIDPADELEAEHRRDTLRWLEGTEDVFRRVKPATPSRHLVSYIAVVDHADHSSLLVDHVKSGLWLPPGGHVEPDEHPAATADREAREELGIDAGFVHDPPRPSFLTVTRTVGTGDRHTDVSLWFVTAGTRGMPVTIDRTEFTEARWWAHRDALECGPGRLDPHYQRFVTKIAA</sequence>
<dbReference type="PANTHER" id="PTHR21340">
    <property type="entry name" value="DIADENOSINE 5,5-P1,P4-TETRAPHOSPHATE PYROPHOSPHOHYDROLASE MUTT"/>
    <property type="match status" value="1"/>
</dbReference>
<evidence type="ECO:0000313" key="3">
    <source>
        <dbReference type="EMBL" id="TCK22155.1"/>
    </source>
</evidence>
<dbReference type="InterPro" id="IPR015797">
    <property type="entry name" value="NUDIX_hydrolase-like_dom_sf"/>
</dbReference>
<evidence type="ECO:0000313" key="4">
    <source>
        <dbReference type="Proteomes" id="UP000295560"/>
    </source>
</evidence>
<dbReference type="GO" id="GO:0006754">
    <property type="term" value="P:ATP biosynthetic process"/>
    <property type="evidence" value="ECO:0007669"/>
    <property type="project" value="TreeGrafter"/>
</dbReference>
<dbReference type="Proteomes" id="UP000295560">
    <property type="component" value="Unassembled WGS sequence"/>
</dbReference>
<name>A0A4R1HNH5_PSEEN</name>
<dbReference type="RefSeq" id="WP_132430815.1">
    <property type="nucleotide sequence ID" value="NZ_SMFZ01000002.1"/>
</dbReference>
<dbReference type="GO" id="GO:0004081">
    <property type="term" value="F:bis(5'-nucleosyl)-tetraphosphatase (asymmetrical) activity"/>
    <property type="evidence" value="ECO:0007669"/>
    <property type="project" value="TreeGrafter"/>
</dbReference>
<proteinExistence type="predicted"/>
<organism evidence="3 4">
    <name type="scientific">Pseudonocardia endophytica</name>
    <dbReference type="NCBI Taxonomy" id="401976"/>
    <lineage>
        <taxon>Bacteria</taxon>
        <taxon>Bacillati</taxon>
        <taxon>Actinomycetota</taxon>
        <taxon>Actinomycetes</taxon>
        <taxon>Pseudonocardiales</taxon>
        <taxon>Pseudonocardiaceae</taxon>
        <taxon>Pseudonocardia</taxon>
    </lineage>
</organism>
<dbReference type="SUPFAM" id="SSF55811">
    <property type="entry name" value="Nudix"/>
    <property type="match status" value="1"/>
</dbReference>
<keyword evidence="1" id="KW-0378">Hydrolase</keyword>
<dbReference type="InterPro" id="IPR020084">
    <property type="entry name" value="NUDIX_hydrolase_CS"/>
</dbReference>
<dbReference type="Pfam" id="PF00293">
    <property type="entry name" value="NUDIX"/>
    <property type="match status" value="1"/>
</dbReference>
<evidence type="ECO:0000256" key="1">
    <source>
        <dbReference type="ARBA" id="ARBA00022801"/>
    </source>
</evidence>
<dbReference type="InterPro" id="IPR051325">
    <property type="entry name" value="Nudix_hydrolase_domain"/>
</dbReference>
<dbReference type="CDD" id="cd03674">
    <property type="entry name" value="NUDIX_Hydrolase"/>
    <property type="match status" value="1"/>
</dbReference>
<dbReference type="InterPro" id="IPR000086">
    <property type="entry name" value="NUDIX_hydrolase_dom"/>
</dbReference>
<accession>A0A4R1HNH5</accession>
<dbReference type="PROSITE" id="PS51462">
    <property type="entry name" value="NUDIX"/>
    <property type="match status" value="1"/>
</dbReference>
<dbReference type="PROSITE" id="PS00893">
    <property type="entry name" value="NUDIX_BOX"/>
    <property type="match status" value="1"/>
</dbReference>
<dbReference type="AlphaFoldDB" id="A0A4R1HNH5"/>
<feature type="domain" description="Nudix hydrolase" evidence="2">
    <location>
        <begin position="49"/>
        <end position="186"/>
    </location>
</feature>
<dbReference type="Gene3D" id="3.90.79.10">
    <property type="entry name" value="Nucleoside Triphosphate Pyrophosphohydrolase"/>
    <property type="match status" value="1"/>
</dbReference>
<dbReference type="GO" id="GO:0006167">
    <property type="term" value="P:AMP biosynthetic process"/>
    <property type="evidence" value="ECO:0007669"/>
    <property type="project" value="TreeGrafter"/>
</dbReference>
<dbReference type="PANTHER" id="PTHR21340:SF0">
    <property type="entry name" value="BIS(5'-NUCLEOSYL)-TETRAPHOSPHATASE [ASYMMETRICAL]"/>
    <property type="match status" value="1"/>
</dbReference>
<dbReference type="EMBL" id="SMFZ01000002">
    <property type="protein sequence ID" value="TCK22155.1"/>
    <property type="molecule type" value="Genomic_DNA"/>
</dbReference>
<protein>
    <submittedName>
        <fullName evidence="3">NUDIX domain-containing protein</fullName>
    </submittedName>
</protein>
<dbReference type="OrthoDB" id="9814308at2"/>
<evidence type="ECO:0000259" key="2">
    <source>
        <dbReference type="PROSITE" id="PS51462"/>
    </source>
</evidence>
<keyword evidence="4" id="KW-1185">Reference proteome</keyword>
<gene>
    <name evidence="3" type="ORF">EV378_6155</name>
</gene>
<reference evidence="3 4" key="1">
    <citation type="submission" date="2019-03" db="EMBL/GenBank/DDBJ databases">
        <title>Sequencing the genomes of 1000 actinobacteria strains.</title>
        <authorList>
            <person name="Klenk H.-P."/>
        </authorList>
    </citation>
    <scope>NUCLEOTIDE SEQUENCE [LARGE SCALE GENOMIC DNA]</scope>
    <source>
        <strain evidence="3 4">DSM 44969</strain>
    </source>
</reference>